<dbReference type="PROSITE" id="PS00125">
    <property type="entry name" value="SER_THR_PHOSPHATASE"/>
    <property type="match status" value="1"/>
</dbReference>
<sequence>MIALMLTFSRDPQVAEKQMQAIIFSLTTFGHIDGDFDDRERAFVKEFIGKLVTHRVATGMPDATTEVKRDVAERFTKHFHETFENIERWVAEVMSEPISKDDSRDAVVHAKLKLRCFELFKGFDRASQEAVLETVDEFILADGHSHPAETKFRSELAALLGASDEVPLEIVDDATGVPARLSEPIDLKLRVERGDKADHPFFKQFEHHYSSQPDRIQKQVQADLALVDRMIEVLEEQRAKGAGKLEGKKTVQELEGGDAFLDGHVYVMPMKPGRRYELVVLGDLHGCYSCLKAAIMQTRFFEKVEAFRRDPQNAPEPKLVLLGDYIDRGIFSLNGVLRTVMQLFVTAPDHVVVLRGNHEYYVEYKGQIYGGVKPAEAINTLKPYLPLDVFRRYMALFEAMPNVLLAGSTMFVHAGIPRDRLIKERWKDLSSLNDQDMRFQMMWSDPAHADVIPAALQEQTARFPFGRLQLQAFLSRIGCNALVRGHEKVEAGYERVYDDPNGTLITLFSAGGAENQDLPEGSSYRGVTPKAMLVTHQDGATEMAPFDLDWRSYNDPAHNAFFKNPMEIEHRVE</sequence>
<evidence type="ECO:0000313" key="2">
    <source>
        <dbReference type="EMBL" id="AKF05752.1"/>
    </source>
</evidence>
<dbReference type="Gene3D" id="3.60.21.10">
    <property type="match status" value="1"/>
</dbReference>
<dbReference type="InterPro" id="IPR029052">
    <property type="entry name" value="Metallo-depent_PP-like"/>
</dbReference>
<dbReference type="SUPFAM" id="SSF56300">
    <property type="entry name" value="Metallo-dependent phosphatases"/>
    <property type="match status" value="1"/>
</dbReference>
<evidence type="ECO:0000313" key="3">
    <source>
        <dbReference type="Proteomes" id="UP000034883"/>
    </source>
</evidence>
<dbReference type="CDD" id="cd00144">
    <property type="entry name" value="MPP_PPP_family"/>
    <property type="match status" value="1"/>
</dbReference>
<dbReference type="KEGG" id="samy:DB32_002901"/>
<dbReference type="EMBL" id="CP011125">
    <property type="protein sequence ID" value="AKF05752.1"/>
    <property type="molecule type" value="Genomic_DNA"/>
</dbReference>
<gene>
    <name evidence="2" type="ORF">DB32_002901</name>
</gene>
<dbReference type="STRING" id="927083.DB32_002901"/>
<dbReference type="AlphaFoldDB" id="A0A0F6W2P9"/>
<evidence type="ECO:0000259" key="1">
    <source>
        <dbReference type="PROSITE" id="PS00125"/>
    </source>
</evidence>
<dbReference type="PANTHER" id="PTHR11668:SF496">
    <property type="entry name" value="SERINE_THREONINE-PROTEIN PHOSPHATASE"/>
    <property type="match status" value="1"/>
</dbReference>
<dbReference type="PRINTS" id="PR00114">
    <property type="entry name" value="STPHPHTASE"/>
</dbReference>
<feature type="domain" description="Serine/threonine specific protein phosphatases" evidence="1">
    <location>
        <begin position="354"/>
        <end position="359"/>
    </location>
</feature>
<accession>A0A0F6W2P9</accession>
<dbReference type="InterPro" id="IPR029024">
    <property type="entry name" value="TerB-like"/>
</dbReference>
<protein>
    <submittedName>
        <fullName evidence="2">Serine/threonine-protein phosphatase PP2A catalytic subunit</fullName>
    </submittedName>
</protein>
<dbReference type="SMART" id="SM00156">
    <property type="entry name" value="PP2Ac"/>
    <property type="match status" value="1"/>
</dbReference>
<dbReference type="SUPFAM" id="SSF158682">
    <property type="entry name" value="TerB-like"/>
    <property type="match status" value="1"/>
</dbReference>
<dbReference type="InterPro" id="IPR004843">
    <property type="entry name" value="Calcineurin-like_PHP"/>
</dbReference>
<dbReference type="Pfam" id="PF00149">
    <property type="entry name" value="Metallophos"/>
    <property type="match status" value="1"/>
</dbReference>
<dbReference type="InterPro" id="IPR006186">
    <property type="entry name" value="Ser/Thr-sp_prot-phosphatase"/>
</dbReference>
<reference evidence="2 3" key="1">
    <citation type="submission" date="2015-03" db="EMBL/GenBank/DDBJ databases">
        <title>Genome assembly of Sandaracinus amylolyticus DSM 53668.</title>
        <authorList>
            <person name="Sharma G."/>
            <person name="Subramanian S."/>
        </authorList>
    </citation>
    <scope>NUCLEOTIDE SEQUENCE [LARGE SCALE GENOMIC DNA]</scope>
    <source>
        <strain evidence="2 3">DSM 53668</strain>
    </source>
</reference>
<keyword evidence="3" id="KW-1185">Reference proteome</keyword>
<dbReference type="PANTHER" id="PTHR11668">
    <property type="entry name" value="SERINE/THREONINE PROTEIN PHOSPHATASE"/>
    <property type="match status" value="1"/>
</dbReference>
<dbReference type="Proteomes" id="UP000034883">
    <property type="component" value="Chromosome"/>
</dbReference>
<dbReference type="GO" id="GO:0016787">
    <property type="term" value="F:hydrolase activity"/>
    <property type="evidence" value="ECO:0007669"/>
    <property type="project" value="InterPro"/>
</dbReference>
<organism evidence="2 3">
    <name type="scientific">Sandaracinus amylolyticus</name>
    <dbReference type="NCBI Taxonomy" id="927083"/>
    <lineage>
        <taxon>Bacteria</taxon>
        <taxon>Pseudomonadati</taxon>
        <taxon>Myxococcota</taxon>
        <taxon>Polyangia</taxon>
        <taxon>Polyangiales</taxon>
        <taxon>Sandaracinaceae</taxon>
        <taxon>Sandaracinus</taxon>
    </lineage>
</organism>
<name>A0A0F6W2P9_9BACT</name>
<dbReference type="InterPro" id="IPR050341">
    <property type="entry name" value="PP1_catalytic_subunit"/>
</dbReference>
<proteinExistence type="predicted"/>